<dbReference type="InterPro" id="IPR050815">
    <property type="entry name" value="TF_fung"/>
</dbReference>
<keyword evidence="4" id="KW-0804">Transcription</keyword>
<organism evidence="8 9">
    <name type="scientific">Colletotrichum kahawae</name>
    <name type="common">Coffee berry disease fungus</name>
    <dbReference type="NCBI Taxonomy" id="34407"/>
    <lineage>
        <taxon>Eukaryota</taxon>
        <taxon>Fungi</taxon>
        <taxon>Dikarya</taxon>
        <taxon>Ascomycota</taxon>
        <taxon>Pezizomycotina</taxon>
        <taxon>Sordariomycetes</taxon>
        <taxon>Hypocreomycetidae</taxon>
        <taxon>Glomerellales</taxon>
        <taxon>Glomerellaceae</taxon>
        <taxon>Colletotrichum</taxon>
        <taxon>Colletotrichum gloeosporioides species complex</taxon>
    </lineage>
</organism>
<dbReference type="GO" id="GO:0008270">
    <property type="term" value="F:zinc ion binding"/>
    <property type="evidence" value="ECO:0007669"/>
    <property type="project" value="InterPro"/>
</dbReference>
<dbReference type="GO" id="GO:0006351">
    <property type="term" value="P:DNA-templated transcription"/>
    <property type="evidence" value="ECO:0007669"/>
    <property type="project" value="InterPro"/>
</dbReference>
<dbReference type="GO" id="GO:0003677">
    <property type="term" value="F:DNA binding"/>
    <property type="evidence" value="ECO:0007669"/>
    <property type="project" value="InterPro"/>
</dbReference>
<dbReference type="Gene3D" id="3.40.50.850">
    <property type="entry name" value="Isochorismatase-like"/>
    <property type="match status" value="1"/>
</dbReference>
<keyword evidence="9" id="KW-1185">Reference proteome</keyword>
<evidence type="ECO:0000256" key="1">
    <source>
        <dbReference type="ARBA" id="ARBA00004123"/>
    </source>
</evidence>
<evidence type="ECO:0000313" key="8">
    <source>
        <dbReference type="EMBL" id="KAK2752273.1"/>
    </source>
</evidence>
<sequence>MVEEGDEALAILCASSTARDDRGIVREEIHGGESIAGSLASFPPAKPPADTICPSASPPSTSETLSSNTPPLPPNDEVVDGCKTFVTSYFQLGFIPKAMFQENLVRNPSSTSRFLLYCILSISSRFTPSLVRRYGSATTATDYFLKAARALASEEMYRPSLDNTQAFFLLAIAEWGNGDRDRSSMDMGVAVRMATLLKLHREETYALPADAEAEQLVRAESARRTFWMIQSQENLHSGYSTPTPFSLDDITAYLPCDEGDFAFGVVPATRSALPGTPPALANPALQTGPSRCLFATLVQAHNLWGQVARRAGRPGFGSDDGAPWMAGGSHSAMIASLRSWEEEMPPRHKWSVWNLRGWKAESLHLAYLSVVMVLRLSNIVIRRIYIDQIITALSSIAEDVSSQEEQAPNEFWKNVSHELFANVVELHEQVEAYFSVRSRDEGFPAILVFCVDICGSLASYLWRHPQLCPHIAPSEAEGMAMGSLKVLGELHEAWPTSARWKRGLQQIASPLSYTASPVAAKDPGGAEMSSRQDNSGLDAACNTTVEGPADQFEAELAAFLNGDLHYDLLEGLGTSQWRQQKIIRTAASYAASGYGNRMGWGTRPALLLIDICKAYWTPGSPLDLSGNPAAVEVPASAARLVAAARTGGVPVLWTAVEYTDPNMADAGLFWLKAKT</sequence>
<dbReference type="GO" id="GO:0005634">
    <property type="term" value="C:nucleus"/>
    <property type="evidence" value="ECO:0007669"/>
    <property type="project" value="UniProtKB-SubCell"/>
</dbReference>
<evidence type="ECO:0000313" key="9">
    <source>
        <dbReference type="Proteomes" id="UP001281614"/>
    </source>
</evidence>
<dbReference type="GO" id="GO:0000981">
    <property type="term" value="F:DNA-binding transcription factor activity, RNA polymerase II-specific"/>
    <property type="evidence" value="ECO:0007669"/>
    <property type="project" value="InterPro"/>
</dbReference>
<dbReference type="PANTHER" id="PTHR47338:SF5">
    <property type="entry name" value="ZN(II)2CYS6 TRANSCRIPTION FACTOR (EUROFUNG)"/>
    <property type="match status" value="1"/>
</dbReference>
<evidence type="ECO:0000256" key="4">
    <source>
        <dbReference type="ARBA" id="ARBA00023163"/>
    </source>
</evidence>
<feature type="domain" description="Xylanolytic transcriptional activator regulatory" evidence="7">
    <location>
        <begin position="183"/>
        <end position="261"/>
    </location>
</feature>
<feature type="compositionally biased region" description="Polar residues" evidence="6">
    <location>
        <begin position="58"/>
        <end position="69"/>
    </location>
</feature>
<dbReference type="InterPro" id="IPR036380">
    <property type="entry name" value="Isochorismatase-like_sf"/>
</dbReference>
<evidence type="ECO:0000256" key="3">
    <source>
        <dbReference type="ARBA" id="ARBA00023015"/>
    </source>
</evidence>
<dbReference type="Proteomes" id="UP001281614">
    <property type="component" value="Unassembled WGS sequence"/>
</dbReference>
<keyword evidence="3" id="KW-0805">Transcription regulation</keyword>
<keyword evidence="5" id="KW-0539">Nucleus</keyword>
<name>A0AAD9YAH1_COLKA</name>
<dbReference type="SMART" id="SM00906">
    <property type="entry name" value="Fungal_trans"/>
    <property type="match status" value="1"/>
</dbReference>
<dbReference type="AlphaFoldDB" id="A0AAD9YAH1"/>
<dbReference type="SUPFAM" id="SSF52499">
    <property type="entry name" value="Isochorismatase-like hydrolases"/>
    <property type="match status" value="1"/>
</dbReference>
<comment type="subcellular location">
    <subcellularLocation>
        <location evidence="1">Nucleus</location>
    </subcellularLocation>
</comment>
<comment type="caution">
    <text evidence="8">The sequence shown here is derived from an EMBL/GenBank/DDBJ whole genome shotgun (WGS) entry which is preliminary data.</text>
</comment>
<dbReference type="Pfam" id="PF04082">
    <property type="entry name" value="Fungal_trans"/>
    <property type="match status" value="1"/>
</dbReference>
<accession>A0AAD9YAH1</accession>
<protein>
    <submittedName>
        <fullName evidence="8">N-carbamoylsarcosine amidase</fullName>
    </submittedName>
</protein>
<evidence type="ECO:0000256" key="5">
    <source>
        <dbReference type="ARBA" id="ARBA00023242"/>
    </source>
</evidence>
<proteinExistence type="predicted"/>
<evidence type="ECO:0000256" key="2">
    <source>
        <dbReference type="ARBA" id="ARBA00022723"/>
    </source>
</evidence>
<dbReference type="PANTHER" id="PTHR47338">
    <property type="entry name" value="ZN(II)2CYS6 TRANSCRIPTION FACTOR (EUROFUNG)-RELATED"/>
    <property type="match status" value="1"/>
</dbReference>
<evidence type="ECO:0000259" key="7">
    <source>
        <dbReference type="SMART" id="SM00906"/>
    </source>
</evidence>
<evidence type="ECO:0000256" key="6">
    <source>
        <dbReference type="SAM" id="MobiDB-lite"/>
    </source>
</evidence>
<dbReference type="CDD" id="cd12148">
    <property type="entry name" value="fungal_TF_MHR"/>
    <property type="match status" value="1"/>
</dbReference>
<dbReference type="InterPro" id="IPR007219">
    <property type="entry name" value="XnlR_reg_dom"/>
</dbReference>
<keyword evidence="2" id="KW-0479">Metal-binding</keyword>
<reference evidence="8" key="1">
    <citation type="submission" date="2023-02" db="EMBL/GenBank/DDBJ databases">
        <title>Colletotrichum kahawae CIFC_Que2 genome sequencing and assembly.</title>
        <authorList>
            <person name="Baroncelli R."/>
        </authorList>
    </citation>
    <scope>NUCLEOTIDE SEQUENCE</scope>
    <source>
        <strain evidence="8">CIFC_Que2</strain>
    </source>
</reference>
<dbReference type="EMBL" id="VYYT01000252">
    <property type="protein sequence ID" value="KAK2752273.1"/>
    <property type="molecule type" value="Genomic_DNA"/>
</dbReference>
<feature type="region of interest" description="Disordered" evidence="6">
    <location>
        <begin position="54"/>
        <end position="76"/>
    </location>
</feature>
<gene>
    <name evidence="8" type="ORF">CKAH01_17726</name>
</gene>